<reference evidence="1" key="1">
    <citation type="submission" date="2020-03" db="EMBL/GenBank/DDBJ databases">
        <title>The deep terrestrial virosphere.</title>
        <authorList>
            <person name="Holmfeldt K."/>
            <person name="Nilsson E."/>
            <person name="Simone D."/>
            <person name="Lopez-Fernandez M."/>
            <person name="Wu X."/>
            <person name="de Brujin I."/>
            <person name="Lundin D."/>
            <person name="Andersson A."/>
            <person name="Bertilsson S."/>
            <person name="Dopson M."/>
        </authorList>
    </citation>
    <scope>NUCLEOTIDE SEQUENCE</scope>
    <source>
        <strain evidence="1">MM415A01084</strain>
    </source>
</reference>
<proteinExistence type="predicted"/>
<accession>A0A6M3K9E0</accession>
<sequence length="72" mass="8040">MTDRLNTLTVVLEKPVREDDAVTLMDAIGTMRGVLRVERGELDAFAGQRVQRDHAWQNALIHLIQSGPESTP</sequence>
<protein>
    <submittedName>
        <fullName evidence="1">Uncharacterized protein</fullName>
    </submittedName>
</protein>
<gene>
    <name evidence="1" type="ORF">MM415A01084_0018</name>
</gene>
<dbReference type="AlphaFoldDB" id="A0A6M3K9E0"/>
<dbReference type="EMBL" id="MT142331">
    <property type="protein sequence ID" value="QJA78321.1"/>
    <property type="molecule type" value="Genomic_DNA"/>
</dbReference>
<evidence type="ECO:0000313" key="1">
    <source>
        <dbReference type="EMBL" id="QJA78321.1"/>
    </source>
</evidence>
<organism evidence="1">
    <name type="scientific">viral metagenome</name>
    <dbReference type="NCBI Taxonomy" id="1070528"/>
    <lineage>
        <taxon>unclassified sequences</taxon>
        <taxon>metagenomes</taxon>
        <taxon>organismal metagenomes</taxon>
    </lineage>
</organism>
<name>A0A6M3K9E0_9ZZZZ</name>